<protein>
    <submittedName>
        <fullName evidence="1">Uncharacterized protein</fullName>
    </submittedName>
</protein>
<dbReference type="AlphaFoldDB" id="A0A4Z0AY02"/>
<accession>A0A4Z0AY02</accession>
<keyword evidence="2" id="KW-1185">Reference proteome</keyword>
<dbReference type="Proteomes" id="UP000297734">
    <property type="component" value="Unassembled WGS sequence"/>
</dbReference>
<dbReference type="RefSeq" id="WP_135309672.1">
    <property type="nucleotide sequence ID" value="NZ_QUZT01000038.1"/>
</dbReference>
<dbReference type="Pfam" id="PF13289">
    <property type="entry name" value="SIR2_2"/>
    <property type="match status" value="1"/>
</dbReference>
<gene>
    <name evidence="1" type="ORF">DYL61_19485</name>
</gene>
<reference evidence="1 2" key="1">
    <citation type="journal article" date="2019" name="Syst. Appl. Microbiol.">
        <title>New species of pathogenic Pseudomonas isolated from citrus in Tunisia: Proposal of Pseudomonas kairouanensis sp. nov. and Pseudomonas nabeulensis sp. nov.</title>
        <authorList>
            <person name="Oueslati M."/>
            <person name="Mulet M."/>
            <person name="Gomila M."/>
            <person name="Berge O."/>
            <person name="Hajlaoui M.R."/>
            <person name="Lalucat J."/>
            <person name="Sadfi-Zouaoui N."/>
            <person name="Garcia-Valdes E."/>
        </authorList>
    </citation>
    <scope>NUCLEOTIDE SEQUENCE [LARGE SCALE GENOMIC DNA]</scope>
    <source>
        <strain evidence="1 2">E10B</strain>
    </source>
</reference>
<dbReference type="EMBL" id="QUZT01000038">
    <property type="protein sequence ID" value="TFY90994.1"/>
    <property type="molecule type" value="Genomic_DNA"/>
</dbReference>
<name>A0A4Z0AY02_9PSED</name>
<evidence type="ECO:0000313" key="1">
    <source>
        <dbReference type="EMBL" id="TFY90994.1"/>
    </source>
</evidence>
<evidence type="ECO:0000313" key="2">
    <source>
        <dbReference type="Proteomes" id="UP000297734"/>
    </source>
</evidence>
<dbReference type="InterPro" id="IPR029035">
    <property type="entry name" value="DHS-like_NAD/FAD-binding_dom"/>
</dbReference>
<comment type="caution">
    <text evidence="1">The sequence shown here is derived from an EMBL/GenBank/DDBJ whole genome shotgun (WGS) entry which is preliminary data.</text>
</comment>
<dbReference type="SUPFAM" id="SSF52467">
    <property type="entry name" value="DHS-like NAD/FAD-binding domain"/>
    <property type="match status" value="1"/>
</dbReference>
<dbReference type="OrthoDB" id="95129at2"/>
<proteinExistence type="predicted"/>
<sequence>MITWPEEVISAIARRRSVIFIGAGASMGSVNGRGDRPPSWKKFLEDGIERCPPPHKEMRALLKNGDYLSCCQIIKYKLDNEWVPFVESKFLTPAYQHNKLHEAIFSLDSSIILTPNFDKIYDNYATNQSNHNQNLLKIKKYYDDDIPRALRGTGTQRLILKVHGCIDTPDRLVFTREDYADTRNANANFYKAVDSLIFTHTFIFIGCGMNDPDLALILEQYSRSFGAAPPHYVALSGKATPEYKRLLSNNYNLKILNYSPANDHAELLESINHLYELVEQEREALAQSTLW</sequence>
<organism evidence="1 2">
    <name type="scientific">Pseudomonas nabeulensis</name>
    <dbReference type="NCBI Taxonomy" id="2293833"/>
    <lineage>
        <taxon>Bacteria</taxon>
        <taxon>Pseudomonadati</taxon>
        <taxon>Pseudomonadota</taxon>
        <taxon>Gammaproteobacteria</taxon>
        <taxon>Pseudomonadales</taxon>
        <taxon>Pseudomonadaceae</taxon>
        <taxon>Pseudomonas</taxon>
    </lineage>
</organism>